<evidence type="ECO:0000256" key="3">
    <source>
        <dbReference type="ARBA" id="ARBA00023242"/>
    </source>
</evidence>
<dbReference type="GO" id="GO:0016604">
    <property type="term" value="C:nuclear body"/>
    <property type="evidence" value="ECO:0007669"/>
    <property type="project" value="TreeGrafter"/>
</dbReference>
<dbReference type="EMBL" id="DS022306">
    <property type="protein sequence ID" value="OAJ41726.1"/>
    <property type="molecule type" value="Genomic_DNA"/>
</dbReference>
<dbReference type="InterPro" id="IPR012677">
    <property type="entry name" value="Nucleotide-bd_a/b_plait_sf"/>
</dbReference>
<dbReference type="GO" id="GO:0031047">
    <property type="term" value="P:regulatory ncRNA-mediated gene silencing"/>
    <property type="evidence" value="ECO:0007669"/>
    <property type="project" value="UniProtKB-ARBA"/>
</dbReference>
<keyword evidence="4" id="KW-0863">Zinc-finger</keyword>
<gene>
    <name evidence="7" type="ORF">BDEG_25278</name>
</gene>
<dbReference type="GO" id="GO:0016070">
    <property type="term" value="P:RNA metabolic process"/>
    <property type="evidence" value="ECO:0007669"/>
    <property type="project" value="UniProtKB-ARBA"/>
</dbReference>
<feature type="region of interest" description="Disordered" evidence="5">
    <location>
        <begin position="1"/>
        <end position="51"/>
    </location>
</feature>
<dbReference type="PANTHER" id="PTHR13165:SF0">
    <property type="entry name" value="SERRATE RNA EFFECTOR MOLECULE HOMOLOG"/>
    <property type="match status" value="1"/>
</dbReference>
<feature type="compositionally biased region" description="Polar residues" evidence="5">
    <location>
        <begin position="198"/>
        <end position="208"/>
    </location>
</feature>
<protein>
    <recommendedName>
        <fullName evidence="6">C2H2-type domain-containing protein</fullName>
    </recommendedName>
</protein>
<dbReference type="OrthoDB" id="342064at2759"/>
<keyword evidence="4" id="KW-0862">Zinc</keyword>
<dbReference type="STRING" id="403673.A0A177WPJ0"/>
<proteinExistence type="inferred from homology"/>
<dbReference type="AlphaFoldDB" id="A0A177WPJ0"/>
<feature type="compositionally biased region" description="Basic and acidic residues" evidence="5">
    <location>
        <begin position="680"/>
        <end position="707"/>
    </location>
</feature>
<dbReference type="Pfam" id="PF04959">
    <property type="entry name" value="ARS2"/>
    <property type="match status" value="1"/>
</dbReference>
<evidence type="ECO:0000256" key="2">
    <source>
        <dbReference type="ARBA" id="ARBA00005407"/>
    </source>
</evidence>
<dbReference type="InterPro" id="IPR007042">
    <property type="entry name" value="SERRATE/Ars2_C"/>
</dbReference>
<keyword evidence="3" id="KW-0539">Nucleus</keyword>
<dbReference type="InterPro" id="IPR039727">
    <property type="entry name" value="SE/Ars2"/>
</dbReference>
<evidence type="ECO:0000313" key="7">
    <source>
        <dbReference type="EMBL" id="OAJ41726.1"/>
    </source>
</evidence>
<comment type="similarity">
    <text evidence="2">Belongs to the ARS2 family.</text>
</comment>
<reference evidence="7 8" key="2">
    <citation type="submission" date="2016-05" db="EMBL/GenBank/DDBJ databases">
        <title>Lineage-specific infection strategies underlie the spectrum of fungal disease in amphibians.</title>
        <authorList>
            <person name="Cuomo C.A."/>
            <person name="Farrer R.A."/>
            <person name="James T."/>
            <person name="Longcore J."/>
            <person name="Birren B."/>
        </authorList>
    </citation>
    <scope>NUCLEOTIDE SEQUENCE [LARGE SCALE GENOMIC DNA]</scope>
    <source>
        <strain evidence="7 8">JEL423</strain>
    </source>
</reference>
<dbReference type="PROSITE" id="PS00028">
    <property type="entry name" value="ZINC_FINGER_C2H2_1"/>
    <property type="match status" value="1"/>
</dbReference>
<feature type="region of interest" description="Disordered" evidence="5">
    <location>
        <begin position="192"/>
        <end position="233"/>
    </location>
</feature>
<dbReference type="Proteomes" id="UP000077115">
    <property type="component" value="Unassembled WGS sequence"/>
</dbReference>
<evidence type="ECO:0000259" key="6">
    <source>
        <dbReference type="PROSITE" id="PS50157"/>
    </source>
</evidence>
<evidence type="ECO:0000313" key="8">
    <source>
        <dbReference type="Proteomes" id="UP000077115"/>
    </source>
</evidence>
<dbReference type="InterPro" id="IPR021933">
    <property type="entry name" value="SERRATE/Ars2_N"/>
</dbReference>
<evidence type="ECO:0000256" key="1">
    <source>
        <dbReference type="ARBA" id="ARBA00004123"/>
    </source>
</evidence>
<sequence>MDSFGREDRRRGRRDRSPDDHYESKRIRRSLSPRNGSDHRSGYGGQDMLYDRDQRYRGHQQPQLDSRPDPSKLDYVVPYSHFAEFTRGVYNRTHGRGAPLTQEDLDLKYDEYKEAFARKHNDKLFKTHKDDEWFREKYHPVESLVFKADVYKRRAELQSRFAVMLSEGKFDLLCFDDLASTDLRATMGATDAKMVDATPNSPSKQEPSPSDMKTDDDATDTNGQVKIDASQMDTEKSMVDNAMEAKPVAQNTVMAENTLVDLIQDPSLFIKGISLSTKRSDIIEICQKVEGFKHLVLTDPRVDKKMSRLGWIVFDETVDLTQALATLDNTPVGEQTLHLAISQPLTRRQYTLPTEVSRPERLLIDLDQAKKLAALLDTECGLSVDTGSASLEAYLDAKLGPFEAYTKTETLADEDAPAEDEADGVVVEETGKLQIESIKRRLDLYIEYMRQVHNFDYYSGVEAVAPEDFSRRCMVQLRRAYVASEDKTVEVSAGGPTTWAARRDGFITKLDQRVQIRLAPPTEGPLFTKMGGKPVEENVEAFLGTRISKESDSKFRCTLCSKLFKGDDFARKHFRGKHGSNVDEVIADLTYYNNFALDFNKLDTSRQGMNAAGMVGASLGAGTNSSGAGWSAGLTTNAGGNAGNWNSLYGGDRSGNADQERDRRGRNRREYSRGNAGMDFPRDEFGRRADYATDVGRHMGRRQDPRSRLLPPPTGRRMDPRQIRTYHDLDAPAGGDIELKYD</sequence>
<keyword evidence="4" id="KW-0479">Metal-binding</keyword>
<evidence type="ECO:0000256" key="5">
    <source>
        <dbReference type="SAM" id="MobiDB-lite"/>
    </source>
</evidence>
<name>A0A177WPJ0_BATDL</name>
<dbReference type="PROSITE" id="PS50157">
    <property type="entry name" value="ZINC_FINGER_C2H2_2"/>
    <property type="match status" value="1"/>
</dbReference>
<dbReference type="Pfam" id="PF12066">
    <property type="entry name" value="SERRATE_Ars2_N"/>
    <property type="match status" value="1"/>
</dbReference>
<organism evidence="7 8">
    <name type="scientific">Batrachochytrium dendrobatidis (strain JEL423)</name>
    <dbReference type="NCBI Taxonomy" id="403673"/>
    <lineage>
        <taxon>Eukaryota</taxon>
        <taxon>Fungi</taxon>
        <taxon>Fungi incertae sedis</taxon>
        <taxon>Chytridiomycota</taxon>
        <taxon>Chytridiomycota incertae sedis</taxon>
        <taxon>Chytridiomycetes</taxon>
        <taxon>Rhizophydiales</taxon>
        <taxon>Rhizophydiales incertae sedis</taxon>
        <taxon>Batrachochytrium</taxon>
    </lineage>
</organism>
<dbReference type="eggNOG" id="KOG2295">
    <property type="taxonomic scope" value="Eukaryota"/>
</dbReference>
<feature type="region of interest" description="Disordered" evidence="5">
    <location>
        <begin position="641"/>
        <end position="742"/>
    </location>
</feature>
<dbReference type="InterPro" id="IPR035979">
    <property type="entry name" value="RBD_domain_sf"/>
</dbReference>
<dbReference type="SUPFAM" id="SSF54928">
    <property type="entry name" value="RNA-binding domain, RBD"/>
    <property type="match status" value="1"/>
</dbReference>
<dbReference type="Gene3D" id="3.30.70.330">
    <property type="match status" value="1"/>
</dbReference>
<feature type="compositionally biased region" description="Basic and acidic residues" evidence="5">
    <location>
        <begin position="658"/>
        <end position="672"/>
    </location>
</feature>
<evidence type="ECO:0000256" key="4">
    <source>
        <dbReference type="PROSITE-ProRule" id="PRU00042"/>
    </source>
</evidence>
<reference evidence="7 8" key="1">
    <citation type="submission" date="2006-10" db="EMBL/GenBank/DDBJ databases">
        <title>The Genome Sequence of Batrachochytrium dendrobatidis JEL423.</title>
        <authorList>
            <consortium name="The Broad Institute Genome Sequencing Platform"/>
            <person name="Birren B."/>
            <person name="Lander E."/>
            <person name="Galagan J."/>
            <person name="Cuomo C."/>
            <person name="Devon K."/>
            <person name="Jaffe D."/>
            <person name="Butler J."/>
            <person name="Alvarez P."/>
            <person name="Gnerre S."/>
            <person name="Grabherr M."/>
            <person name="Kleber M."/>
            <person name="Mauceli E."/>
            <person name="Brockman W."/>
            <person name="Young S."/>
            <person name="LaButti K."/>
            <person name="Sykes S."/>
            <person name="DeCaprio D."/>
            <person name="Crawford M."/>
            <person name="Koehrsen M."/>
            <person name="Engels R."/>
            <person name="Montgomery P."/>
            <person name="Pearson M."/>
            <person name="Howarth C."/>
            <person name="Larson L."/>
            <person name="White J."/>
            <person name="O'Leary S."/>
            <person name="Kodira C."/>
            <person name="Zeng Q."/>
            <person name="Yandava C."/>
            <person name="Alvarado L."/>
            <person name="Longcore J."/>
            <person name="James T."/>
        </authorList>
    </citation>
    <scope>NUCLEOTIDE SEQUENCE [LARGE SCALE GENOMIC DNA]</scope>
    <source>
        <strain evidence="7 8">JEL423</strain>
    </source>
</reference>
<dbReference type="GO" id="GO:0008270">
    <property type="term" value="F:zinc ion binding"/>
    <property type="evidence" value="ECO:0007669"/>
    <property type="project" value="UniProtKB-KW"/>
</dbReference>
<accession>A0A177WPJ0</accession>
<dbReference type="GO" id="GO:0003676">
    <property type="term" value="F:nucleic acid binding"/>
    <property type="evidence" value="ECO:0007669"/>
    <property type="project" value="InterPro"/>
</dbReference>
<dbReference type="VEuPathDB" id="FungiDB:BDEG_25278"/>
<dbReference type="InterPro" id="IPR013087">
    <property type="entry name" value="Znf_C2H2_type"/>
</dbReference>
<feature type="domain" description="C2H2-type" evidence="6">
    <location>
        <begin position="555"/>
        <end position="583"/>
    </location>
</feature>
<feature type="compositionally biased region" description="Basic and acidic residues" evidence="5">
    <location>
        <begin position="716"/>
        <end position="730"/>
    </location>
</feature>
<dbReference type="PANTHER" id="PTHR13165">
    <property type="entry name" value="ARSENITE-RESISTANCE PROTEIN 2"/>
    <property type="match status" value="1"/>
</dbReference>
<feature type="compositionally biased region" description="Basic and acidic residues" evidence="5">
    <location>
        <begin position="1"/>
        <end position="25"/>
    </location>
</feature>
<comment type="subcellular location">
    <subcellularLocation>
        <location evidence="1">Nucleus</location>
    </subcellularLocation>
</comment>